<protein>
    <submittedName>
        <fullName evidence="2">Uncharacterized protein</fullName>
    </submittedName>
</protein>
<keyword evidence="1" id="KW-0732">Signal</keyword>
<evidence type="ECO:0000313" key="2">
    <source>
        <dbReference type="EMBL" id="CAD8775638.1"/>
    </source>
</evidence>
<dbReference type="AlphaFoldDB" id="A0A7S0UYY3"/>
<accession>A0A7S0UYY3</accession>
<name>A0A7S0UYY3_9CRYP</name>
<evidence type="ECO:0000256" key="1">
    <source>
        <dbReference type="SAM" id="SignalP"/>
    </source>
</evidence>
<feature type="chain" id="PRO_5031471679" evidence="1">
    <location>
        <begin position="23"/>
        <end position="210"/>
    </location>
</feature>
<organism evidence="2">
    <name type="scientific">Hemiselmis tepida</name>
    <dbReference type="NCBI Taxonomy" id="464990"/>
    <lineage>
        <taxon>Eukaryota</taxon>
        <taxon>Cryptophyceae</taxon>
        <taxon>Cryptomonadales</taxon>
        <taxon>Hemiselmidaceae</taxon>
        <taxon>Hemiselmis</taxon>
    </lineage>
</organism>
<dbReference type="EMBL" id="HBFN01000235">
    <property type="protein sequence ID" value="CAD8775638.1"/>
    <property type="molecule type" value="Transcribed_RNA"/>
</dbReference>
<sequence length="210" mass="22711">MWAGFAALALAAVAAVAVVASGVGDGRVELEDRSSGYLGDKTALSTEGARREANKLYAGNSESEKRLHRKFYAQHKLKHGLSAGAARQDLYSFFDTLGLNGNKKKKQVNRAKVDVHTRTVNKKTDARKTVVNVYIDANKAAQRKAKAAAPTKPSGVPVPLKAKKVQLAQQSKYQREMAEARKLLGGSKIQKALAQARTLSLKAEAPYYTS</sequence>
<reference evidence="2" key="1">
    <citation type="submission" date="2021-01" db="EMBL/GenBank/DDBJ databases">
        <authorList>
            <person name="Corre E."/>
            <person name="Pelletier E."/>
            <person name="Niang G."/>
            <person name="Scheremetjew M."/>
            <person name="Finn R."/>
            <person name="Kale V."/>
            <person name="Holt S."/>
            <person name="Cochrane G."/>
            <person name="Meng A."/>
            <person name="Brown T."/>
            <person name="Cohen L."/>
        </authorList>
    </citation>
    <scope>NUCLEOTIDE SEQUENCE</scope>
    <source>
        <strain evidence="2">CCMP443</strain>
    </source>
</reference>
<feature type="signal peptide" evidence="1">
    <location>
        <begin position="1"/>
        <end position="22"/>
    </location>
</feature>
<gene>
    <name evidence="2" type="ORF">HTEP1355_LOCUS146</name>
</gene>
<proteinExistence type="predicted"/>